<proteinExistence type="predicted"/>
<protein>
    <submittedName>
        <fullName evidence="2">Molybdenum cofactor cytidylyltransferase</fullName>
    </submittedName>
</protein>
<name>A0A1W2G7B5_REIFA</name>
<accession>A0A1W2G7B5</accession>
<dbReference type="InterPro" id="IPR029044">
    <property type="entry name" value="Nucleotide-diphossugar_trans"/>
</dbReference>
<dbReference type="Proteomes" id="UP000192472">
    <property type="component" value="Unassembled WGS sequence"/>
</dbReference>
<feature type="domain" description="MobA-like NTP transferase" evidence="1">
    <location>
        <begin position="8"/>
        <end position="168"/>
    </location>
</feature>
<evidence type="ECO:0000313" key="2">
    <source>
        <dbReference type="EMBL" id="SMD32394.1"/>
    </source>
</evidence>
<keyword evidence="2" id="KW-0808">Transferase</keyword>
<dbReference type="PANTHER" id="PTHR43777:SF1">
    <property type="entry name" value="MOLYBDENUM COFACTOR CYTIDYLYLTRANSFERASE"/>
    <property type="match status" value="1"/>
</dbReference>
<dbReference type="STRING" id="692418.SAMN04488029_0739"/>
<keyword evidence="2" id="KW-0548">Nucleotidyltransferase</keyword>
<dbReference type="AlphaFoldDB" id="A0A1W2G7B5"/>
<dbReference type="InterPro" id="IPR025877">
    <property type="entry name" value="MobA-like_NTP_Trfase"/>
</dbReference>
<sequence>MSTSPTILILAAGSSSRLGQPKQLLHFKGKTLIENVVKTASSLSNEVFVILGSSHEKIAPMVPHASAKITYFEEWQQGMGSTISFGVQQILNQDRYTKNILILLCDQLHVTEQILTELIFFHEESDHLITACGYDKSYGAPAIFNRKTFLDLLNLHGEQGAKKVIQKHFKSTQIISYPEAQVDIDTPQDLALLK</sequence>
<organism evidence="2 3">
    <name type="scientific">Reichenbachiella faecimaris</name>
    <dbReference type="NCBI Taxonomy" id="692418"/>
    <lineage>
        <taxon>Bacteria</taxon>
        <taxon>Pseudomonadati</taxon>
        <taxon>Bacteroidota</taxon>
        <taxon>Cytophagia</taxon>
        <taxon>Cytophagales</taxon>
        <taxon>Reichenbachiellaceae</taxon>
        <taxon>Reichenbachiella</taxon>
    </lineage>
</organism>
<gene>
    <name evidence="2" type="ORF">SAMN04488029_0739</name>
</gene>
<dbReference type="Pfam" id="PF12804">
    <property type="entry name" value="NTP_transf_3"/>
    <property type="match status" value="1"/>
</dbReference>
<keyword evidence="3" id="KW-1185">Reference proteome</keyword>
<dbReference type="Gene3D" id="3.90.550.10">
    <property type="entry name" value="Spore Coat Polysaccharide Biosynthesis Protein SpsA, Chain A"/>
    <property type="match status" value="1"/>
</dbReference>
<evidence type="ECO:0000313" key="3">
    <source>
        <dbReference type="Proteomes" id="UP000192472"/>
    </source>
</evidence>
<evidence type="ECO:0000259" key="1">
    <source>
        <dbReference type="Pfam" id="PF12804"/>
    </source>
</evidence>
<dbReference type="SUPFAM" id="SSF53448">
    <property type="entry name" value="Nucleotide-diphospho-sugar transferases"/>
    <property type="match status" value="1"/>
</dbReference>
<reference evidence="2 3" key="1">
    <citation type="submission" date="2017-04" db="EMBL/GenBank/DDBJ databases">
        <authorList>
            <person name="Afonso C.L."/>
            <person name="Miller P.J."/>
            <person name="Scott M.A."/>
            <person name="Spackman E."/>
            <person name="Goraichik I."/>
            <person name="Dimitrov K.M."/>
            <person name="Suarez D.L."/>
            <person name="Swayne D.E."/>
        </authorList>
    </citation>
    <scope>NUCLEOTIDE SEQUENCE [LARGE SCALE GENOMIC DNA]</scope>
    <source>
        <strain evidence="2 3">DSM 26133</strain>
    </source>
</reference>
<dbReference type="EMBL" id="FWYF01000001">
    <property type="protein sequence ID" value="SMD32394.1"/>
    <property type="molecule type" value="Genomic_DNA"/>
</dbReference>
<dbReference type="GO" id="GO:0016779">
    <property type="term" value="F:nucleotidyltransferase activity"/>
    <property type="evidence" value="ECO:0007669"/>
    <property type="project" value="UniProtKB-KW"/>
</dbReference>
<dbReference type="PANTHER" id="PTHR43777">
    <property type="entry name" value="MOLYBDENUM COFACTOR CYTIDYLYLTRANSFERASE"/>
    <property type="match status" value="1"/>
</dbReference>
<dbReference type="CDD" id="cd04182">
    <property type="entry name" value="GT_2_like_f"/>
    <property type="match status" value="1"/>
</dbReference>